<keyword evidence="1" id="KW-0812">Transmembrane</keyword>
<evidence type="ECO:0000313" key="3">
    <source>
        <dbReference type="Proteomes" id="UP000694701"/>
    </source>
</evidence>
<keyword evidence="1" id="KW-1133">Transmembrane helix</keyword>
<evidence type="ECO:0000256" key="1">
    <source>
        <dbReference type="SAM" id="Phobius"/>
    </source>
</evidence>
<proteinExistence type="predicted"/>
<accession>A0A8C2F2C3</accession>
<evidence type="ECO:0000313" key="2">
    <source>
        <dbReference type="Ensembl" id="ENSCCRP00020049171.1"/>
    </source>
</evidence>
<protein>
    <submittedName>
        <fullName evidence="2">Uncharacterized protein</fullName>
    </submittedName>
</protein>
<keyword evidence="1" id="KW-0472">Membrane</keyword>
<dbReference type="PANTHER" id="PTHR36981:SF1">
    <property type="entry name" value="P2X PURINORECEPTOR 7 INTRACELLULAR DOMAIN-CONTAINING PROTEIN"/>
    <property type="match status" value="1"/>
</dbReference>
<organism evidence="2 3">
    <name type="scientific">Cyprinus carpio</name>
    <name type="common">Common carp</name>
    <dbReference type="NCBI Taxonomy" id="7962"/>
    <lineage>
        <taxon>Eukaryota</taxon>
        <taxon>Metazoa</taxon>
        <taxon>Chordata</taxon>
        <taxon>Craniata</taxon>
        <taxon>Vertebrata</taxon>
        <taxon>Euteleostomi</taxon>
        <taxon>Actinopterygii</taxon>
        <taxon>Neopterygii</taxon>
        <taxon>Teleostei</taxon>
        <taxon>Ostariophysi</taxon>
        <taxon>Cypriniformes</taxon>
        <taxon>Cyprinidae</taxon>
        <taxon>Cyprininae</taxon>
        <taxon>Cyprinus</taxon>
    </lineage>
</organism>
<dbReference type="Proteomes" id="UP000694701">
    <property type="component" value="Unplaced"/>
</dbReference>
<name>A0A8C2F2C3_CYPCA</name>
<feature type="transmembrane region" description="Helical" evidence="1">
    <location>
        <begin position="76"/>
        <end position="96"/>
    </location>
</feature>
<dbReference type="Ensembl" id="ENSCCRT00020053601.1">
    <property type="protein sequence ID" value="ENSCCRP00020049171.1"/>
    <property type="gene ID" value="ENSCCRG00020021852.1"/>
</dbReference>
<dbReference type="AlphaFoldDB" id="A0A8C2F2C3"/>
<dbReference type="PANTHER" id="PTHR36981">
    <property type="entry name" value="ZGC:195170"/>
    <property type="match status" value="1"/>
</dbReference>
<sequence length="144" mass="16799">LISNSNVNSSYKKSQREGDKRVFVSLCGKCEAMVTAEESECCRELDAHWVFVENVTLHPGFEACCLNPYVLQTAYILFNIMILKYLNILFYFIYLFMSRHIRKTLPACVVSAIIRQFPEERGLYEGFLWTHLKTFNNLSVWVSH</sequence>
<reference evidence="2" key="1">
    <citation type="submission" date="2025-08" db="UniProtKB">
        <authorList>
            <consortium name="Ensembl"/>
        </authorList>
    </citation>
    <scope>IDENTIFICATION</scope>
</reference>